<organism evidence="2">
    <name type="scientific">human gut metagenome</name>
    <dbReference type="NCBI Taxonomy" id="408170"/>
    <lineage>
        <taxon>unclassified sequences</taxon>
        <taxon>metagenomes</taxon>
        <taxon>organismal metagenomes</taxon>
    </lineage>
</organism>
<accession>K1TW57</accession>
<feature type="non-terminal residue" evidence="2">
    <location>
        <position position="173"/>
    </location>
</feature>
<reference evidence="2" key="1">
    <citation type="journal article" date="2013" name="Environ. Microbiol.">
        <title>Microbiota from the distal guts of lean and obese adolescents exhibit partial functional redundancy besides clear differences in community structure.</title>
        <authorList>
            <person name="Ferrer M."/>
            <person name="Ruiz A."/>
            <person name="Lanza F."/>
            <person name="Haange S.B."/>
            <person name="Oberbach A."/>
            <person name="Till H."/>
            <person name="Bargiela R."/>
            <person name="Campoy C."/>
            <person name="Segura M.T."/>
            <person name="Richter M."/>
            <person name="von Bergen M."/>
            <person name="Seifert J."/>
            <person name="Suarez A."/>
        </authorList>
    </citation>
    <scope>NUCLEOTIDE SEQUENCE</scope>
</reference>
<feature type="non-terminal residue" evidence="2">
    <location>
        <position position="1"/>
    </location>
</feature>
<evidence type="ECO:0000259" key="1">
    <source>
        <dbReference type="Pfam" id="PF12229"/>
    </source>
</evidence>
<dbReference type="InterPro" id="IPR022029">
    <property type="entry name" value="YoaR-like_PG-bd"/>
</dbReference>
<dbReference type="Pfam" id="PF12229">
    <property type="entry name" value="PG_binding_4"/>
    <property type="match status" value="1"/>
</dbReference>
<gene>
    <name evidence="2" type="ORF">OBE_00403</name>
</gene>
<dbReference type="AlphaFoldDB" id="K1TW57"/>
<sequence>YNINSVLHFDRNILKQYFKELPEMKAENMIIPQNARIVWNGKNFNIEPEKLGRQIDIEKSVDFAIAQLSNGGGEVYFTIITAHKPEVTTEDLASRKDYLNTILKSYLRFKLSDGNVVILNQNTIKTWIKEDEKYGYIVDVENGTDEFIKMLARKKWKSDKIKRSQFKIKKTRM</sequence>
<comment type="caution">
    <text evidence="2">The sequence shown here is derived from an EMBL/GenBank/DDBJ whole genome shotgun (WGS) entry which is preliminary data.</text>
</comment>
<protein>
    <recommendedName>
        <fullName evidence="1">YoaR-like putative peptidoglycan binding domain-containing protein</fullName>
    </recommendedName>
</protein>
<evidence type="ECO:0000313" key="2">
    <source>
        <dbReference type="EMBL" id="EKC77352.1"/>
    </source>
</evidence>
<dbReference type="EMBL" id="AJWZ01000273">
    <property type="protein sequence ID" value="EKC77352.1"/>
    <property type="molecule type" value="Genomic_DNA"/>
</dbReference>
<feature type="domain" description="YoaR-like putative peptidoglycan binding" evidence="1">
    <location>
        <begin position="3"/>
        <end position="71"/>
    </location>
</feature>
<name>K1TW57_9ZZZZ</name>
<proteinExistence type="predicted"/>